<dbReference type="KEGG" id="mng:MNEG_8008"/>
<dbReference type="AlphaFoldDB" id="A0A0D2KXB8"/>
<accession>A0A0D2KXB8</accession>
<gene>
    <name evidence="2" type="ORF">MNEG_8008</name>
</gene>
<evidence type="ECO:0000313" key="2">
    <source>
        <dbReference type="EMBL" id="KIY99953.1"/>
    </source>
</evidence>
<dbReference type="Proteomes" id="UP000054498">
    <property type="component" value="Unassembled WGS sequence"/>
</dbReference>
<organism evidence="2 3">
    <name type="scientific">Monoraphidium neglectum</name>
    <dbReference type="NCBI Taxonomy" id="145388"/>
    <lineage>
        <taxon>Eukaryota</taxon>
        <taxon>Viridiplantae</taxon>
        <taxon>Chlorophyta</taxon>
        <taxon>core chlorophytes</taxon>
        <taxon>Chlorophyceae</taxon>
        <taxon>CS clade</taxon>
        <taxon>Sphaeropleales</taxon>
        <taxon>Selenastraceae</taxon>
        <taxon>Monoraphidium</taxon>
    </lineage>
</organism>
<dbReference type="RefSeq" id="XP_013898973.1">
    <property type="nucleotide sequence ID" value="XM_014043519.1"/>
</dbReference>
<dbReference type="Pfam" id="PF13883">
    <property type="entry name" value="CREG_beta-barrel"/>
    <property type="match status" value="1"/>
</dbReference>
<protein>
    <recommendedName>
        <fullName evidence="1">CREG-like beta-barrel domain-containing protein</fullName>
    </recommendedName>
</protein>
<dbReference type="InterPro" id="IPR012349">
    <property type="entry name" value="Split_barrel_FMN-bd"/>
</dbReference>
<sequence>MDKTTQNLAATPEGRSALVLAEVQKLPGGCGGEDPEDPRCAKVTVIGSTRPVPPEGVDQAMGMLVARHPVMGGLHIVSAEDYFAADLAPAPSTAAAAA</sequence>
<dbReference type="GeneID" id="25740884"/>
<keyword evidence="3" id="KW-1185">Reference proteome</keyword>
<name>A0A0D2KXB8_9CHLO</name>
<proteinExistence type="predicted"/>
<dbReference type="OrthoDB" id="46836at2759"/>
<feature type="domain" description="CREG-like beta-barrel" evidence="1">
    <location>
        <begin position="1"/>
        <end position="71"/>
    </location>
</feature>
<dbReference type="EMBL" id="KK101695">
    <property type="protein sequence ID" value="KIY99953.1"/>
    <property type="molecule type" value="Genomic_DNA"/>
</dbReference>
<dbReference type="InterPro" id="IPR055343">
    <property type="entry name" value="CREG_beta-barrel"/>
</dbReference>
<evidence type="ECO:0000313" key="3">
    <source>
        <dbReference type="Proteomes" id="UP000054498"/>
    </source>
</evidence>
<dbReference type="Gene3D" id="2.30.110.10">
    <property type="entry name" value="Electron Transport, Fmn-binding Protein, Chain A"/>
    <property type="match status" value="1"/>
</dbReference>
<evidence type="ECO:0000259" key="1">
    <source>
        <dbReference type="Pfam" id="PF13883"/>
    </source>
</evidence>
<reference evidence="2 3" key="1">
    <citation type="journal article" date="2013" name="BMC Genomics">
        <title>Reconstruction of the lipid metabolism for the microalga Monoraphidium neglectum from its genome sequence reveals characteristics suitable for biofuel production.</title>
        <authorList>
            <person name="Bogen C."/>
            <person name="Al-Dilaimi A."/>
            <person name="Albersmeier A."/>
            <person name="Wichmann J."/>
            <person name="Grundmann M."/>
            <person name="Rupp O."/>
            <person name="Lauersen K.J."/>
            <person name="Blifernez-Klassen O."/>
            <person name="Kalinowski J."/>
            <person name="Goesmann A."/>
            <person name="Mussgnug J.H."/>
            <person name="Kruse O."/>
        </authorList>
    </citation>
    <scope>NUCLEOTIDE SEQUENCE [LARGE SCALE GENOMIC DNA]</scope>
    <source>
        <strain evidence="2 3">SAG 48.87</strain>
    </source>
</reference>